<keyword evidence="8" id="KW-0630">Potassium</keyword>
<dbReference type="EMBL" id="QEAP01000319">
    <property type="protein sequence ID" value="TPX69361.1"/>
    <property type="molecule type" value="Genomic_DNA"/>
</dbReference>
<evidence type="ECO:0000256" key="3">
    <source>
        <dbReference type="ARBA" id="ARBA00009431"/>
    </source>
</evidence>
<dbReference type="InterPro" id="IPR033124">
    <property type="entry name" value="Ser_caboxypep_his_AS"/>
</dbReference>
<dbReference type="SMART" id="SM00861">
    <property type="entry name" value="Transket_pyr"/>
    <property type="match status" value="1"/>
</dbReference>
<dbReference type="InterPro" id="IPR029058">
    <property type="entry name" value="AB_hydrolase_fold"/>
</dbReference>
<gene>
    <name evidence="16" type="ORF">CcCBS67573_g06888</name>
</gene>
<dbReference type="InterPro" id="IPR033248">
    <property type="entry name" value="Transketolase_C"/>
</dbReference>
<keyword evidence="9" id="KW-0560">Oxidoreductase</keyword>
<evidence type="ECO:0000313" key="17">
    <source>
        <dbReference type="Proteomes" id="UP000320333"/>
    </source>
</evidence>
<dbReference type="EC" id="1.2.4.1" evidence="4"/>
<comment type="similarity">
    <text evidence="3">Belongs to the peptidase S10 family.</text>
</comment>
<evidence type="ECO:0000256" key="11">
    <source>
        <dbReference type="ARBA" id="ARBA00023128"/>
    </source>
</evidence>
<protein>
    <recommendedName>
        <fullName evidence="4">pyruvate dehydrogenase (acetyl-transferring)</fullName>
        <ecNumber evidence="4">1.2.4.1</ecNumber>
    </recommendedName>
</protein>
<dbReference type="STRING" id="246404.A0A507EZH9"/>
<evidence type="ECO:0000256" key="13">
    <source>
        <dbReference type="ARBA" id="ARBA00023317"/>
    </source>
</evidence>
<dbReference type="PANTHER" id="PTHR11624:SF96">
    <property type="entry name" value="PYRUVATE DEHYDROGENASE E1 COMPONENT SUBUNIT BETA, MITOCHONDRIAL"/>
    <property type="match status" value="1"/>
</dbReference>
<accession>A0A507EZH9</accession>
<comment type="cofactor">
    <cofactor evidence="1">
        <name>thiamine diphosphate</name>
        <dbReference type="ChEBI" id="CHEBI:58937"/>
    </cofactor>
</comment>
<dbReference type="NCBIfam" id="NF006667">
    <property type="entry name" value="PRK09212.1"/>
    <property type="match status" value="1"/>
</dbReference>
<dbReference type="InterPro" id="IPR005475">
    <property type="entry name" value="Transketolase-like_Pyr-bd"/>
</dbReference>
<keyword evidence="5" id="KW-0378">Hydrolase</keyword>
<dbReference type="GO" id="GO:0006086">
    <property type="term" value="P:pyruvate decarboxylation to acetyl-CoA"/>
    <property type="evidence" value="ECO:0007669"/>
    <property type="project" value="InterPro"/>
</dbReference>
<evidence type="ECO:0000256" key="12">
    <source>
        <dbReference type="ARBA" id="ARBA00023180"/>
    </source>
</evidence>
<dbReference type="InterPro" id="IPR001563">
    <property type="entry name" value="Peptidase_S10"/>
</dbReference>
<evidence type="ECO:0000256" key="4">
    <source>
        <dbReference type="ARBA" id="ARBA00012281"/>
    </source>
</evidence>
<dbReference type="Gene3D" id="3.40.50.1820">
    <property type="entry name" value="alpha/beta hydrolase"/>
    <property type="match status" value="1"/>
</dbReference>
<evidence type="ECO:0000256" key="10">
    <source>
        <dbReference type="ARBA" id="ARBA00023052"/>
    </source>
</evidence>
<dbReference type="NCBIfam" id="NF008854">
    <property type="entry name" value="PRK11892.1"/>
    <property type="match status" value="1"/>
</dbReference>
<evidence type="ECO:0000259" key="15">
    <source>
        <dbReference type="SMART" id="SM00861"/>
    </source>
</evidence>
<dbReference type="Pfam" id="PF02780">
    <property type="entry name" value="Transketolase_C"/>
    <property type="match status" value="1"/>
</dbReference>
<keyword evidence="5" id="KW-0645">Protease</keyword>
<keyword evidence="6" id="KW-0479">Metal-binding</keyword>
<dbReference type="InterPro" id="IPR009014">
    <property type="entry name" value="Transketo_C/PFOR_II"/>
</dbReference>
<comment type="caution">
    <text evidence="16">The sequence shown here is derived from an EMBL/GenBank/DDBJ whole genome shotgun (WGS) entry which is preliminary data.</text>
</comment>
<dbReference type="InterPro" id="IPR018202">
    <property type="entry name" value="Ser_caboxypep_ser_AS"/>
</dbReference>
<evidence type="ECO:0000256" key="2">
    <source>
        <dbReference type="ARBA" id="ARBA00004173"/>
    </source>
</evidence>
<dbReference type="OrthoDB" id="443318at2759"/>
<feature type="chain" id="PRO_5021273133" description="pyruvate dehydrogenase (acetyl-transferring)" evidence="14">
    <location>
        <begin position="31"/>
        <end position="898"/>
    </location>
</feature>
<comment type="subcellular location">
    <subcellularLocation>
        <location evidence="2">Mitochondrion</location>
    </subcellularLocation>
</comment>
<dbReference type="GO" id="GO:0004185">
    <property type="term" value="F:serine-type carboxypeptidase activity"/>
    <property type="evidence" value="ECO:0007669"/>
    <property type="project" value="InterPro"/>
</dbReference>
<dbReference type="Gene3D" id="3.40.50.920">
    <property type="match status" value="1"/>
</dbReference>
<sequence>MRSTQLRRMRGITALVLCALVLSLLANLLATTRETAGQRHDPFERHVSDAARKFAVKDSMLPWARGERPLKGSFAGLIPVRTYPDGWQQINTTEGKRAPTASLFFWYFPSQKTRKAQEQPATFRDFFSSPPKLRADTNKTPPLIIWLQGGPGSSSMIGLFYEMGPLAIKPDLTLIRSNVTWNEDASMLFIDNPVGVGYSNIWPHLEQQSKEQNDFFNEDYRDGYVANQNGVAKDLVRFLEQFYELFPEQRDAKLYLSGESYAGKYLPSFADGIMQHNKAQNETGKLIPLHGMAIGNGLTDPVTQIQFHAPLALAWGLVSENQAKHLAAIASEAVSHTEGGAWRNATLSRNALFTATKEYSGNINMYDVRKGSVQNAWVEMEKLLNLARVKKALNVPDDIPFDKDPMVAQALFEDGMKSVKSVVEDLLCENQYTREGRLENKFQVLLYQGQFDYRDGIMGSTQWISSLNWPGREMFADAVRRVWTLGGMTAGFVTEHANLRRVEVLLAGHLAPKDSPLACKRMMSEFYQRSHPNARTRMFARNLLTKAPAALRATQLKHAAARLSTPSGHTMTVREALNQAMDEEMSRDETVFLLGEEVAQYNGAYKISKGLLEKYGEKRVIDTPITEMGFAGIAVGAALAGLKPICEFMTWNFSMQAIDQVVNSAAKTRYMSGGTIACPIVFRGPNGAAAGVAAQHSQCFAAWYGSVPGLKVVSPFSAEDAKGLMKAAIRDPNPVCVLENELMYGISFPVSEEVLGKDFVVEIGKAKVELEGTDVTIVAHSRPVQFALDAAAILAKEGISAEVINLRSIRPLDLPAIVKSIKKTNHLVTVEGGWPQFGVGSEIAAQIMESEAFDYLDAPVIRVAGADIPMPYAKNLEDLSLPGVNNIVNAVHKSLGKK</sequence>
<dbReference type="SUPFAM" id="SSF52922">
    <property type="entry name" value="TK C-terminal domain-like"/>
    <property type="match status" value="1"/>
</dbReference>
<keyword evidence="11" id="KW-0496">Mitochondrion</keyword>
<feature type="signal peptide" evidence="14">
    <location>
        <begin position="1"/>
        <end position="30"/>
    </location>
</feature>
<evidence type="ECO:0000256" key="9">
    <source>
        <dbReference type="ARBA" id="ARBA00023002"/>
    </source>
</evidence>
<dbReference type="InterPro" id="IPR027110">
    <property type="entry name" value="PDHB_mito-type"/>
</dbReference>
<organism evidence="16 17">
    <name type="scientific">Chytriomyces confervae</name>
    <dbReference type="NCBI Taxonomy" id="246404"/>
    <lineage>
        <taxon>Eukaryota</taxon>
        <taxon>Fungi</taxon>
        <taxon>Fungi incertae sedis</taxon>
        <taxon>Chytridiomycota</taxon>
        <taxon>Chytridiomycota incertae sedis</taxon>
        <taxon>Chytridiomycetes</taxon>
        <taxon>Chytridiales</taxon>
        <taxon>Chytriomycetaceae</taxon>
        <taxon>Chytriomyces</taxon>
    </lineage>
</organism>
<keyword evidence="7" id="KW-0809">Transit peptide</keyword>
<dbReference type="Pfam" id="PF02779">
    <property type="entry name" value="Transket_pyr"/>
    <property type="match status" value="1"/>
</dbReference>
<keyword evidence="10" id="KW-0786">Thiamine pyrophosphate</keyword>
<keyword evidence="12" id="KW-0325">Glycoprotein</keyword>
<dbReference type="PROSITE" id="PS00560">
    <property type="entry name" value="CARBOXYPEPT_SER_HIS"/>
    <property type="match status" value="1"/>
</dbReference>
<dbReference type="GO" id="GO:0006508">
    <property type="term" value="P:proteolysis"/>
    <property type="evidence" value="ECO:0007669"/>
    <property type="project" value="InterPro"/>
</dbReference>
<evidence type="ECO:0000256" key="14">
    <source>
        <dbReference type="SAM" id="SignalP"/>
    </source>
</evidence>
<dbReference type="SUPFAM" id="SSF53474">
    <property type="entry name" value="alpha/beta-Hydrolases"/>
    <property type="match status" value="1"/>
</dbReference>
<dbReference type="PANTHER" id="PTHR11624">
    <property type="entry name" value="DEHYDROGENASE RELATED"/>
    <property type="match status" value="1"/>
</dbReference>
<dbReference type="SUPFAM" id="SSF52518">
    <property type="entry name" value="Thiamin diphosphate-binding fold (THDP-binding)"/>
    <property type="match status" value="1"/>
</dbReference>
<dbReference type="CDD" id="cd07036">
    <property type="entry name" value="TPP_PYR_E1-PDHc-beta_like"/>
    <property type="match status" value="1"/>
</dbReference>
<evidence type="ECO:0000256" key="7">
    <source>
        <dbReference type="ARBA" id="ARBA00022946"/>
    </source>
</evidence>
<dbReference type="FunFam" id="3.40.50.970:FF:000006">
    <property type="entry name" value="Pyruvate dehydrogenase E1 component subunit beta"/>
    <property type="match status" value="1"/>
</dbReference>
<dbReference type="Gene3D" id="3.40.50.970">
    <property type="match status" value="1"/>
</dbReference>
<dbReference type="Pfam" id="PF00450">
    <property type="entry name" value="Peptidase_S10"/>
    <property type="match status" value="1"/>
</dbReference>
<feature type="domain" description="Transketolase-like pyrimidine-binding" evidence="15">
    <location>
        <begin position="571"/>
        <end position="746"/>
    </location>
</feature>
<dbReference type="GO" id="GO:0005739">
    <property type="term" value="C:mitochondrion"/>
    <property type="evidence" value="ECO:0007669"/>
    <property type="project" value="UniProtKB-SubCell"/>
</dbReference>
<evidence type="ECO:0000256" key="8">
    <source>
        <dbReference type="ARBA" id="ARBA00022958"/>
    </source>
</evidence>
<evidence type="ECO:0000256" key="1">
    <source>
        <dbReference type="ARBA" id="ARBA00001964"/>
    </source>
</evidence>
<keyword evidence="17" id="KW-1185">Reference proteome</keyword>
<keyword evidence="13" id="KW-0670">Pyruvate</keyword>
<name>A0A507EZH9_9FUNG</name>
<dbReference type="PRINTS" id="PR00724">
    <property type="entry name" value="CRBOXYPTASEC"/>
</dbReference>
<dbReference type="InterPro" id="IPR029061">
    <property type="entry name" value="THDP-binding"/>
</dbReference>
<evidence type="ECO:0000256" key="5">
    <source>
        <dbReference type="ARBA" id="ARBA00022645"/>
    </source>
</evidence>
<dbReference type="AlphaFoldDB" id="A0A507EZH9"/>
<keyword evidence="14" id="KW-0732">Signal</keyword>
<proteinExistence type="inferred from homology"/>
<dbReference type="FunFam" id="3.40.50.920:FF:000001">
    <property type="entry name" value="Pyruvate dehydrogenase E1 beta subunit"/>
    <property type="match status" value="1"/>
</dbReference>
<evidence type="ECO:0000256" key="6">
    <source>
        <dbReference type="ARBA" id="ARBA00022723"/>
    </source>
</evidence>
<keyword evidence="5" id="KW-0121">Carboxypeptidase</keyword>
<reference evidence="16 17" key="1">
    <citation type="journal article" date="2019" name="Sci. Rep.">
        <title>Comparative genomics of chytrid fungi reveal insights into the obligate biotrophic and pathogenic lifestyle of Synchytrium endobioticum.</title>
        <authorList>
            <person name="van de Vossenberg B.T.L.H."/>
            <person name="Warris S."/>
            <person name="Nguyen H.D.T."/>
            <person name="van Gent-Pelzer M.P.E."/>
            <person name="Joly D.L."/>
            <person name="van de Geest H.C."/>
            <person name="Bonants P.J.M."/>
            <person name="Smith D.S."/>
            <person name="Levesque C.A."/>
            <person name="van der Lee T.A.J."/>
        </authorList>
    </citation>
    <scope>NUCLEOTIDE SEQUENCE [LARGE SCALE GENOMIC DNA]</scope>
    <source>
        <strain evidence="16 17">CBS 675.73</strain>
    </source>
</reference>
<dbReference type="GO" id="GO:0004739">
    <property type="term" value="F:pyruvate dehydrogenase (acetyl-transferring) activity"/>
    <property type="evidence" value="ECO:0007669"/>
    <property type="project" value="UniProtKB-EC"/>
</dbReference>
<dbReference type="Proteomes" id="UP000320333">
    <property type="component" value="Unassembled WGS sequence"/>
</dbReference>
<evidence type="ECO:0000313" key="16">
    <source>
        <dbReference type="EMBL" id="TPX69361.1"/>
    </source>
</evidence>
<dbReference type="PROSITE" id="PS00131">
    <property type="entry name" value="CARBOXYPEPT_SER_SER"/>
    <property type="match status" value="1"/>
</dbReference>
<dbReference type="GO" id="GO:0046872">
    <property type="term" value="F:metal ion binding"/>
    <property type="evidence" value="ECO:0007669"/>
    <property type="project" value="UniProtKB-KW"/>
</dbReference>